<dbReference type="InterPro" id="IPR004869">
    <property type="entry name" value="MMPL_dom"/>
</dbReference>
<feature type="transmembrane region" description="Helical" evidence="8">
    <location>
        <begin position="318"/>
        <end position="342"/>
    </location>
</feature>
<dbReference type="GO" id="GO:0005886">
    <property type="term" value="C:plasma membrane"/>
    <property type="evidence" value="ECO:0007669"/>
    <property type="project" value="UniProtKB-SubCell"/>
</dbReference>
<evidence type="ECO:0000256" key="5">
    <source>
        <dbReference type="ARBA" id="ARBA00022989"/>
    </source>
</evidence>
<evidence type="ECO:0000256" key="2">
    <source>
        <dbReference type="ARBA" id="ARBA00010157"/>
    </source>
</evidence>
<dbReference type="PANTHER" id="PTHR33406:SF11">
    <property type="entry name" value="MEMBRANE PROTEIN SCO6666-RELATED"/>
    <property type="match status" value="1"/>
</dbReference>
<keyword evidence="5 8" id="KW-1133">Transmembrane helix</keyword>
<proteinExistence type="inferred from homology"/>
<dbReference type="Pfam" id="PF03176">
    <property type="entry name" value="MMPL"/>
    <property type="match status" value="2"/>
</dbReference>
<dbReference type="InterPro" id="IPR050545">
    <property type="entry name" value="Mycobact_MmpL"/>
</dbReference>
<keyword evidence="11" id="KW-1185">Reference proteome</keyword>
<feature type="domain" description="Membrane transport protein MMPL" evidence="9">
    <location>
        <begin position="86"/>
        <end position="377"/>
    </location>
</feature>
<dbReference type="RefSeq" id="WP_190209032.1">
    <property type="nucleotide sequence ID" value="NZ_BNBO01000002.1"/>
</dbReference>
<dbReference type="SUPFAM" id="SSF82866">
    <property type="entry name" value="Multidrug efflux transporter AcrB transmembrane domain"/>
    <property type="match status" value="2"/>
</dbReference>
<name>A0A919FBU0_9ACTN</name>
<feature type="transmembrane region" description="Helical" evidence="8">
    <location>
        <begin position="290"/>
        <end position="312"/>
    </location>
</feature>
<dbReference type="AlphaFoldDB" id="A0A919FBU0"/>
<reference evidence="10" key="1">
    <citation type="journal article" date="2014" name="Int. J. Syst. Evol. Microbiol.">
        <title>Complete genome sequence of Corynebacterium casei LMG S-19264T (=DSM 44701T), isolated from a smear-ripened cheese.</title>
        <authorList>
            <consortium name="US DOE Joint Genome Institute (JGI-PGF)"/>
            <person name="Walter F."/>
            <person name="Albersmeier A."/>
            <person name="Kalinowski J."/>
            <person name="Ruckert C."/>
        </authorList>
    </citation>
    <scope>NUCLEOTIDE SEQUENCE</scope>
    <source>
        <strain evidence="10">JCM 4646</strain>
    </source>
</reference>
<organism evidence="10 11">
    <name type="scientific">Kitasatospora indigofera</name>
    <dbReference type="NCBI Taxonomy" id="67307"/>
    <lineage>
        <taxon>Bacteria</taxon>
        <taxon>Bacillati</taxon>
        <taxon>Actinomycetota</taxon>
        <taxon>Actinomycetes</taxon>
        <taxon>Kitasatosporales</taxon>
        <taxon>Streptomycetaceae</taxon>
        <taxon>Kitasatospora</taxon>
    </lineage>
</organism>
<feature type="transmembrane region" description="Helical" evidence="8">
    <location>
        <begin position="377"/>
        <end position="397"/>
    </location>
</feature>
<keyword evidence="3" id="KW-1003">Cell membrane</keyword>
<dbReference type="Proteomes" id="UP000617734">
    <property type="component" value="Unassembled WGS sequence"/>
</dbReference>
<comment type="subcellular location">
    <subcellularLocation>
        <location evidence="1">Cell membrane</location>
        <topology evidence="1">Multi-pass membrane protein</topology>
    </subcellularLocation>
</comment>
<evidence type="ECO:0000256" key="7">
    <source>
        <dbReference type="SAM" id="MobiDB-lite"/>
    </source>
</evidence>
<dbReference type="GeneID" id="95350962"/>
<dbReference type="PANTHER" id="PTHR33406">
    <property type="entry name" value="MEMBRANE PROTEIN MJ1562-RELATED"/>
    <property type="match status" value="1"/>
</dbReference>
<gene>
    <name evidence="10" type="ORF">GCM10018781_04280</name>
</gene>
<comment type="similarity">
    <text evidence="2">Belongs to the resistance-nodulation-cell division (RND) (TC 2.A.6) family. MmpL subfamily.</text>
</comment>
<dbReference type="EMBL" id="BNBO01000002">
    <property type="protein sequence ID" value="GHH60153.1"/>
    <property type="molecule type" value="Genomic_DNA"/>
</dbReference>
<sequence>MFKALASLLHQRRRLVLLASLVLLVVAGAIGSSLQQHLTNGASDYDDPGGGNVTARKVIQQATGIDPQQGYVLLVRTDAPLTADAPVPPEVTAAVNLLKARSEVKRVLDYSGAHLPALIAEDGRSTVVLADLGTLSSPSDVDAVKALEHDVAADPLLKDRTLLGGATVGHVQVGEVSEKDLGMAETLSLPILLVLLVIVFRGLIAGLIPLLGGVFAMMLAMLGTRVLTLFTNVSTSAMNLIFALGLGLCIDFSLLMVSRFREEYAAGVEAGAEGTARAVRRTVLTAGRTVAFSAFTVAVALSALLIFPLPYLRSLGSSGILTVLSAAFFALVVLPAVLAVLGPKIDALSFRRGRAEGAARVVRRWERLAYGVMRRPMLYAVAGVVVLLGIAAPVTGIKFTGVDQSVLPRSVSAGQVAEELGTKYAQQPASVRIVLDAPADAGAALGEYGTRVGQVPGVQRVGAPVQLDAGHWQIDASVAGEPLQAAALDTVQQVQRTAAPFQARFTGASADFLAQRASIGDHLLPAGLVLAGLTVLLLFLFTGSVWLAFQGLLMNALSVAAAFGMLVWVFQQGHLSGLLDFTATGALEETSPVVLFALAFGLSTDYNVFLLGRIKEARGTGLDERSAVAVGISRTGGIVTSAALLFFVAIGALGLSRLAFIKELGLGAAFAVLIDAAVVRTLLVPAVMAMLGKAAWWAPGPLKRLHERFGVDEGGAGDEEEPAPGGARAAAPKLVTTA</sequence>
<evidence type="ECO:0000256" key="1">
    <source>
        <dbReference type="ARBA" id="ARBA00004651"/>
    </source>
</evidence>
<feature type="compositionally biased region" description="Low complexity" evidence="7">
    <location>
        <begin position="723"/>
        <end position="732"/>
    </location>
</feature>
<feature type="domain" description="Membrane transport protein MMPL" evidence="9">
    <location>
        <begin position="472"/>
        <end position="699"/>
    </location>
</feature>
<feature type="transmembrane region" description="Helical" evidence="8">
    <location>
        <begin position="528"/>
        <end position="549"/>
    </location>
</feature>
<keyword evidence="6 8" id="KW-0472">Membrane</keyword>
<feature type="transmembrane region" description="Helical" evidence="8">
    <location>
        <begin position="593"/>
        <end position="614"/>
    </location>
</feature>
<dbReference type="Gene3D" id="1.20.1640.10">
    <property type="entry name" value="Multidrug efflux transporter AcrB transmembrane domain"/>
    <property type="match status" value="2"/>
</dbReference>
<protein>
    <submittedName>
        <fullName evidence="10">Membrane protein</fullName>
    </submittedName>
</protein>
<evidence type="ECO:0000256" key="3">
    <source>
        <dbReference type="ARBA" id="ARBA00022475"/>
    </source>
</evidence>
<evidence type="ECO:0000313" key="10">
    <source>
        <dbReference type="EMBL" id="GHH60153.1"/>
    </source>
</evidence>
<evidence type="ECO:0000313" key="11">
    <source>
        <dbReference type="Proteomes" id="UP000617734"/>
    </source>
</evidence>
<feature type="transmembrane region" description="Helical" evidence="8">
    <location>
        <begin position="635"/>
        <end position="658"/>
    </location>
</feature>
<feature type="region of interest" description="Disordered" evidence="7">
    <location>
        <begin position="713"/>
        <end position="738"/>
    </location>
</feature>
<evidence type="ECO:0000256" key="4">
    <source>
        <dbReference type="ARBA" id="ARBA00022692"/>
    </source>
</evidence>
<keyword evidence="4 8" id="KW-0812">Transmembrane</keyword>
<evidence type="ECO:0000256" key="6">
    <source>
        <dbReference type="ARBA" id="ARBA00023136"/>
    </source>
</evidence>
<reference evidence="10" key="2">
    <citation type="submission" date="2020-09" db="EMBL/GenBank/DDBJ databases">
        <authorList>
            <person name="Sun Q."/>
            <person name="Ohkuma M."/>
        </authorList>
    </citation>
    <scope>NUCLEOTIDE SEQUENCE</scope>
    <source>
        <strain evidence="10">JCM 4646</strain>
    </source>
</reference>
<feature type="transmembrane region" description="Helical" evidence="8">
    <location>
        <begin position="556"/>
        <end position="573"/>
    </location>
</feature>
<accession>A0A919FBU0</accession>
<evidence type="ECO:0000256" key="8">
    <source>
        <dbReference type="SAM" id="Phobius"/>
    </source>
</evidence>
<feature type="transmembrane region" description="Helical" evidence="8">
    <location>
        <begin position="236"/>
        <end position="257"/>
    </location>
</feature>
<evidence type="ECO:0000259" key="9">
    <source>
        <dbReference type="Pfam" id="PF03176"/>
    </source>
</evidence>
<comment type="caution">
    <text evidence="10">The sequence shown here is derived from an EMBL/GenBank/DDBJ whole genome shotgun (WGS) entry which is preliminary data.</text>
</comment>